<dbReference type="CDD" id="cd09274">
    <property type="entry name" value="RNase_HI_RT_Ty3"/>
    <property type="match status" value="1"/>
</dbReference>
<feature type="compositionally biased region" description="Basic and acidic residues" evidence="9">
    <location>
        <begin position="556"/>
        <end position="567"/>
    </location>
</feature>
<feature type="compositionally biased region" description="Polar residues" evidence="9">
    <location>
        <begin position="278"/>
        <end position="287"/>
    </location>
</feature>
<dbReference type="EC" id="2.7.7.49" evidence="1"/>
<dbReference type="Pfam" id="PF17917">
    <property type="entry name" value="RT_RNaseH"/>
    <property type="match status" value="1"/>
</dbReference>
<dbReference type="InterPro" id="IPR050951">
    <property type="entry name" value="Retrovirus_Pol_polyprotein"/>
</dbReference>
<dbReference type="GO" id="GO:0004519">
    <property type="term" value="F:endonuclease activity"/>
    <property type="evidence" value="ECO:0007669"/>
    <property type="project" value="UniProtKB-KW"/>
</dbReference>
<dbReference type="Proteomes" id="UP000215335">
    <property type="component" value="Unassembled WGS sequence"/>
</dbReference>
<evidence type="ECO:0000259" key="10">
    <source>
        <dbReference type="Pfam" id="PF17917"/>
    </source>
</evidence>
<dbReference type="InterPro" id="IPR041373">
    <property type="entry name" value="RT_RNaseH"/>
</dbReference>
<feature type="compositionally biased region" description="Basic and acidic residues" evidence="9">
    <location>
        <begin position="411"/>
        <end position="420"/>
    </location>
</feature>
<dbReference type="GO" id="GO:0016787">
    <property type="term" value="F:hydrolase activity"/>
    <property type="evidence" value="ECO:0007669"/>
    <property type="project" value="UniProtKB-KW"/>
</dbReference>
<keyword evidence="8" id="KW-0175">Coiled coil</keyword>
<evidence type="ECO:0000256" key="1">
    <source>
        <dbReference type="ARBA" id="ARBA00012493"/>
    </source>
</evidence>
<feature type="compositionally biased region" description="Basic and acidic residues" evidence="9">
    <location>
        <begin position="618"/>
        <end position="630"/>
    </location>
</feature>
<feature type="region of interest" description="Disordered" evidence="9">
    <location>
        <begin position="411"/>
        <end position="680"/>
    </location>
</feature>
<reference evidence="12 13" key="1">
    <citation type="journal article" date="2017" name="Curr. Biol.">
        <title>The Evolution of Venom by Co-option of Single-Copy Genes.</title>
        <authorList>
            <person name="Martinson E.O."/>
            <person name="Mrinalini"/>
            <person name="Kelkar Y.D."/>
            <person name="Chang C.H."/>
            <person name="Werren J.H."/>
        </authorList>
    </citation>
    <scope>NUCLEOTIDE SEQUENCE [LARGE SCALE GENOMIC DNA]</scope>
    <source>
        <strain evidence="12 13">Alberta</strain>
        <tissue evidence="12">Whole body</tissue>
    </source>
</reference>
<evidence type="ECO:0000256" key="4">
    <source>
        <dbReference type="ARBA" id="ARBA00022722"/>
    </source>
</evidence>
<evidence type="ECO:0000256" key="2">
    <source>
        <dbReference type="ARBA" id="ARBA00022679"/>
    </source>
</evidence>
<proteinExistence type="predicted"/>
<feature type="domain" description="Integrase zinc-binding" evidence="11">
    <location>
        <begin position="153"/>
        <end position="210"/>
    </location>
</feature>
<dbReference type="OrthoDB" id="7700898at2759"/>
<evidence type="ECO:0000256" key="9">
    <source>
        <dbReference type="SAM" id="MobiDB-lite"/>
    </source>
</evidence>
<dbReference type="SUPFAM" id="SSF56672">
    <property type="entry name" value="DNA/RNA polymerases"/>
    <property type="match status" value="1"/>
</dbReference>
<comment type="caution">
    <text evidence="12">The sequence shown here is derived from an EMBL/GenBank/DDBJ whole genome shotgun (WGS) entry which is preliminary data.</text>
</comment>
<dbReference type="STRING" id="543379.A0A232EDU1"/>
<name>A0A232EDU1_9HYME</name>
<keyword evidence="5" id="KW-0255">Endonuclease</keyword>
<feature type="domain" description="Reverse transcriptase RNase H-like" evidence="10">
    <location>
        <begin position="2"/>
        <end position="76"/>
    </location>
</feature>
<protein>
    <recommendedName>
        <fullName evidence="1">RNA-directed DNA polymerase</fullName>
        <ecNumber evidence="1">2.7.7.49</ecNumber>
    </recommendedName>
</protein>
<keyword evidence="3" id="KW-0548">Nucleotidyltransferase</keyword>
<feature type="compositionally biased region" description="Basic residues" evidence="9">
    <location>
        <begin position="640"/>
        <end position="658"/>
    </location>
</feature>
<feature type="compositionally biased region" description="Basic and acidic residues" evidence="9">
    <location>
        <begin position="532"/>
        <end position="541"/>
    </location>
</feature>
<dbReference type="AlphaFoldDB" id="A0A232EDU1"/>
<keyword evidence="13" id="KW-1185">Reference proteome</keyword>
<evidence type="ECO:0000256" key="3">
    <source>
        <dbReference type="ARBA" id="ARBA00022695"/>
    </source>
</evidence>
<sequence>MAYASRAVRALRKNELNYSTTERECLAIKFAIEKFRPYIEDDTFTVITDHRALQCLYKRKDPVGRLGRWAQELISYDFKIVHRKDDESVLINAIEIKEITSDKWNKKRLYQISKHPRRYRDWNVVNGNIYRYKPSKDIEDIMTDLDAWKLVTPKDKLDKILEEMHSEPSAGHSGVDKTYNRLVHFYYCPGAYKDTARFVKNCKICQQLKTEQRAQVGLMGTRDVDRPWKIIAADLMEEFPRSKASKTPAFLIFVHELHPPKLWRREVKAQIETDPEKSSSANRNANESIDKADINDSASSQSDGSVRKYNTWDRKKKKLEKLEKKRKAEKENNISETHKANDIKENENYILNNNSLKDKVNDWTERMQKLVHVHDNTLVQVDKEKREDVYTLQDINGKNLSSSCHAKALKEFTGEEKPEKSGNAAPPEKPKRKPGRPPKQRAKTKKQQSAHLPPPLSTQQQHPPIAQTTIVANSSSSESSSDSEIDPRVLKKLLKYQKLLSKEKSEKKSRKVRAKSERVNSITSAHTGNSPTDKESVKDAAETSFGARTPKHQQSSHRDKIFRELRENQQQYLAEQERRRNLETSSRMSEQERQRREDVYTLQDINGKNLSSSCHAKALKEFTGEEKPEKSGNAAPPEKPKRKPGRPPKQRAKTKKQQSAHLPPPLSTQQQHVPAPTQHH</sequence>
<dbReference type="Gene3D" id="1.10.340.70">
    <property type="match status" value="1"/>
</dbReference>
<evidence type="ECO:0000313" key="12">
    <source>
        <dbReference type="EMBL" id="OXU16521.1"/>
    </source>
</evidence>
<feature type="compositionally biased region" description="Polar residues" evidence="9">
    <location>
        <begin position="603"/>
        <end position="614"/>
    </location>
</feature>
<evidence type="ECO:0000313" key="13">
    <source>
        <dbReference type="Proteomes" id="UP000215335"/>
    </source>
</evidence>
<evidence type="ECO:0000256" key="6">
    <source>
        <dbReference type="ARBA" id="ARBA00022801"/>
    </source>
</evidence>
<feature type="compositionally biased region" description="Polar residues" evidence="9">
    <location>
        <begin position="457"/>
        <end position="473"/>
    </location>
</feature>
<evidence type="ECO:0000256" key="8">
    <source>
        <dbReference type="SAM" id="Coils"/>
    </source>
</evidence>
<evidence type="ECO:0000259" key="11">
    <source>
        <dbReference type="Pfam" id="PF17921"/>
    </source>
</evidence>
<keyword evidence="4" id="KW-0540">Nuclease</keyword>
<dbReference type="Pfam" id="PF17921">
    <property type="entry name" value="Integrase_H2C2"/>
    <property type="match status" value="1"/>
</dbReference>
<dbReference type="InterPro" id="IPR041588">
    <property type="entry name" value="Integrase_H2C2"/>
</dbReference>
<organism evidence="12 13">
    <name type="scientific">Trichomalopsis sarcophagae</name>
    <dbReference type="NCBI Taxonomy" id="543379"/>
    <lineage>
        <taxon>Eukaryota</taxon>
        <taxon>Metazoa</taxon>
        <taxon>Ecdysozoa</taxon>
        <taxon>Arthropoda</taxon>
        <taxon>Hexapoda</taxon>
        <taxon>Insecta</taxon>
        <taxon>Pterygota</taxon>
        <taxon>Neoptera</taxon>
        <taxon>Endopterygota</taxon>
        <taxon>Hymenoptera</taxon>
        <taxon>Apocrita</taxon>
        <taxon>Proctotrupomorpha</taxon>
        <taxon>Chalcidoidea</taxon>
        <taxon>Pteromalidae</taxon>
        <taxon>Pteromalinae</taxon>
        <taxon>Trichomalopsis</taxon>
    </lineage>
</organism>
<dbReference type="GO" id="GO:0003964">
    <property type="term" value="F:RNA-directed DNA polymerase activity"/>
    <property type="evidence" value="ECO:0007669"/>
    <property type="project" value="UniProtKB-KW"/>
</dbReference>
<feature type="coiled-coil region" evidence="8">
    <location>
        <begin position="312"/>
        <end position="366"/>
    </location>
</feature>
<evidence type="ECO:0000256" key="5">
    <source>
        <dbReference type="ARBA" id="ARBA00022759"/>
    </source>
</evidence>
<evidence type="ECO:0000256" key="7">
    <source>
        <dbReference type="ARBA" id="ARBA00022918"/>
    </source>
</evidence>
<dbReference type="FunFam" id="1.10.340.70:FF:000001">
    <property type="entry name" value="Retrovirus-related Pol polyprotein from transposon gypsy-like Protein"/>
    <property type="match status" value="1"/>
</dbReference>
<dbReference type="PANTHER" id="PTHR37984:SF5">
    <property type="entry name" value="PROTEIN NYNRIN-LIKE"/>
    <property type="match status" value="1"/>
</dbReference>
<dbReference type="PANTHER" id="PTHR37984">
    <property type="entry name" value="PROTEIN CBG26694"/>
    <property type="match status" value="1"/>
</dbReference>
<feature type="compositionally biased region" description="Basic residues" evidence="9">
    <location>
        <begin position="430"/>
        <end position="448"/>
    </location>
</feature>
<accession>A0A232EDU1</accession>
<keyword evidence="7" id="KW-0695">RNA-directed DNA polymerase</keyword>
<feature type="compositionally biased region" description="Polar residues" evidence="9">
    <location>
        <begin position="520"/>
        <end position="531"/>
    </location>
</feature>
<keyword evidence="2" id="KW-0808">Transferase</keyword>
<dbReference type="EMBL" id="NNAY01005912">
    <property type="protein sequence ID" value="OXU16521.1"/>
    <property type="molecule type" value="Genomic_DNA"/>
</dbReference>
<feature type="compositionally biased region" description="Basic and acidic residues" evidence="9">
    <location>
        <begin position="589"/>
        <end position="599"/>
    </location>
</feature>
<dbReference type="InterPro" id="IPR043502">
    <property type="entry name" value="DNA/RNA_pol_sf"/>
</dbReference>
<keyword evidence="6" id="KW-0378">Hydrolase</keyword>
<gene>
    <name evidence="12" type="ORF">TSAR_005115</name>
</gene>
<feature type="region of interest" description="Disordered" evidence="9">
    <location>
        <begin position="271"/>
        <end position="310"/>
    </location>
</feature>